<keyword evidence="6" id="KW-0472">Membrane</keyword>
<keyword evidence="9" id="KW-1185">Reference proteome</keyword>
<dbReference type="Gene3D" id="6.20.330.10">
    <property type="match status" value="1"/>
</dbReference>
<dbReference type="InterPro" id="IPR002142">
    <property type="entry name" value="Peptidase_S49"/>
</dbReference>
<evidence type="ECO:0000313" key="9">
    <source>
        <dbReference type="Proteomes" id="UP000076276"/>
    </source>
</evidence>
<dbReference type="InterPro" id="IPR047272">
    <property type="entry name" value="S49_SppA_C"/>
</dbReference>
<dbReference type="SUPFAM" id="SSF52096">
    <property type="entry name" value="ClpP/crotonase"/>
    <property type="match status" value="1"/>
</dbReference>
<comment type="caution">
    <text evidence="8">The sequence shown here is derived from an EMBL/GenBank/DDBJ whole genome shotgun (WGS) entry which is preliminary data.</text>
</comment>
<feature type="transmembrane region" description="Helical" evidence="6">
    <location>
        <begin position="55"/>
        <end position="73"/>
    </location>
</feature>
<keyword evidence="6" id="KW-1133">Transmembrane helix</keyword>
<evidence type="ECO:0000256" key="3">
    <source>
        <dbReference type="ARBA" id="ARBA00022801"/>
    </source>
</evidence>
<dbReference type="GO" id="GO:0006508">
    <property type="term" value="P:proteolysis"/>
    <property type="evidence" value="ECO:0007669"/>
    <property type="project" value="UniProtKB-KW"/>
</dbReference>
<reference evidence="8 9" key="1">
    <citation type="submission" date="2016-03" db="EMBL/GenBank/DDBJ databases">
        <title>Acinetobacter genomospecies 28 strain ANC 4149.</title>
        <authorList>
            <person name="Radolfova-Krizova L."/>
            <person name="Nemec A."/>
        </authorList>
    </citation>
    <scope>NUCLEOTIDE SEQUENCE [LARGE SCALE GENOMIC DNA]</scope>
    <source>
        <strain evidence="8 9">ANC 4149</strain>
    </source>
</reference>
<dbReference type="InterPro" id="IPR029045">
    <property type="entry name" value="ClpP/crotonase-like_dom_sf"/>
</dbReference>
<proteinExistence type="inferred from homology"/>
<dbReference type="EMBL" id="LUAW01000020">
    <property type="protein sequence ID" value="KYQ71906.1"/>
    <property type="molecule type" value="Genomic_DNA"/>
</dbReference>
<evidence type="ECO:0000256" key="1">
    <source>
        <dbReference type="ARBA" id="ARBA00008683"/>
    </source>
</evidence>
<dbReference type="GO" id="GO:0008236">
    <property type="term" value="F:serine-type peptidase activity"/>
    <property type="evidence" value="ECO:0007669"/>
    <property type="project" value="UniProtKB-KW"/>
</dbReference>
<dbReference type="PANTHER" id="PTHR42987:SF8">
    <property type="entry name" value="PROTEINASE"/>
    <property type="match status" value="1"/>
</dbReference>
<gene>
    <name evidence="8" type="ORF">AZH43_11805</name>
</gene>
<dbReference type="Pfam" id="PF01343">
    <property type="entry name" value="Peptidase_S49"/>
    <property type="match status" value="1"/>
</dbReference>
<dbReference type="InterPro" id="IPR004635">
    <property type="entry name" value="Pept_S49_SppA"/>
</dbReference>
<keyword evidence="2" id="KW-0645">Protease</keyword>
<feature type="compositionally biased region" description="Basic and acidic residues" evidence="5">
    <location>
        <begin position="1"/>
        <end position="10"/>
    </location>
</feature>
<evidence type="ECO:0000256" key="2">
    <source>
        <dbReference type="ARBA" id="ARBA00022670"/>
    </source>
</evidence>
<dbReference type="STRING" id="1806892.AZH43_11805"/>
<keyword evidence="3" id="KW-0378">Hydrolase</keyword>
<name>A0A151Y1K2_9GAMM</name>
<dbReference type="NCBIfam" id="TIGR00706">
    <property type="entry name" value="SppA_dom"/>
    <property type="match status" value="1"/>
</dbReference>
<dbReference type="PANTHER" id="PTHR42987">
    <property type="entry name" value="PEPTIDASE S49"/>
    <property type="match status" value="1"/>
</dbReference>
<keyword evidence="6" id="KW-0812">Transmembrane</keyword>
<dbReference type="AlphaFoldDB" id="A0A151Y1K2"/>
<organism evidence="8 9">
    <name type="scientific">Acinetobacter pragensis</name>
    <dbReference type="NCBI Taxonomy" id="1806892"/>
    <lineage>
        <taxon>Bacteria</taxon>
        <taxon>Pseudomonadati</taxon>
        <taxon>Pseudomonadota</taxon>
        <taxon>Gammaproteobacteria</taxon>
        <taxon>Moraxellales</taxon>
        <taxon>Moraxellaceae</taxon>
        <taxon>Acinetobacter</taxon>
    </lineage>
</organism>
<accession>A0A151Y1K2</accession>
<dbReference type="CDD" id="cd07023">
    <property type="entry name" value="S49_Sppa_N_C"/>
    <property type="match status" value="1"/>
</dbReference>
<evidence type="ECO:0000256" key="5">
    <source>
        <dbReference type="SAM" id="MobiDB-lite"/>
    </source>
</evidence>
<evidence type="ECO:0000313" key="8">
    <source>
        <dbReference type="EMBL" id="KYQ71906.1"/>
    </source>
</evidence>
<dbReference type="Gene3D" id="3.90.226.10">
    <property type="entry name" value="2-enoyl-CoA Hydratase, Chain A, domain 1"/>
    <property type="match status" value="1"/>
</dbReference>
<feature type="domain" description="Peptidase S49" evidence="7">
    <location>
        <begin position="154"/>
        <end position="306"/>
    </location>
</feature>
<feature type="compositionally biased region" description="Low complexity" evidence="5">
    <location>
        <begin position="13"/>
        <end position="28"/>
    </location>
</feature>
<dbReference type="RefSeq" id="WP_067668718.1">
    <property type="nucleotide sequence ID" value="NZ_CBCSIK010000002.1"/>
</dbReference>
<comment type="similarity">
    <text evidence="1">Belongs to the peptidase S49 family.</text>
</comment>
<sequence>MSDWPPKPENEIQNTHQNTQQPSSQQQPTGNEWKLLEKVVLASVVEQRRARRWGIFFKFLTFAYILFILVALGKSCSTASTDDVGSMGSHIAVVDIVGTIAADKQSVNSTDTVRSLKKAFENKQSKAVVLNINSPGGSPVQSDEIWQEIQYLKKQHADKKLYAVIGDTGASGAYYIASAADEIIVNPSSLVGSIGVIMPNYGVNGLMQKLGVEDRTMTSGENKAILSMTQPVDPAQKAHVQGVLDNVHDHFINAVKQGRGKKLKSTDPAIFSGLFWTGEQAVKLGIADRVGSLNTLKRELKTDKAVNYTIEYSPFDSVLGRMGSSIGHGFAASLSQQVQSEQTAKLQ</sequence>
<evidence type="ECO:0000256" key="4">
    <source>
        <dbReference type="ARBA" id="ARBA00022825"/>
    </source>
</evidence>
<evidence type="ECO:0000259" key="7">
    <source>
        <dbReference type="Pfam" id="PF01343"/>
    </source>
</evidence>
<dbReference type="Proteomes" id="UP000076276">
    <property type="component" value="Unassembled WGS sequence"/>
</dbReference>
<protein>
    <submittedName>
        <fullName evidence="8">Peptidase S49</fullName>
    </submittedName>
</protein>
<feature type="region of interest" description="Disordered" evidence="5">
    <location>
        <begin position="1"/>
        <end position="29"/>
    </location>
</feature>
<keyword evidence="4" id="KW-0720">Serine protease</keyword>
<dbReference type="OrthoDB" id="9764363at2"/>
<evidence type="ECO:0000256" key="6">
    <source>
        <dbReference type="SAM" id="Phobius"/>
    </source>
</evidence>